<gene>
    <name evidence="3" type="ORF">B5M09_010229</name>
</gene>
<dbReference type="Proteomes" id="UP000284702">
    <property type="component" value="Unassembled WGS sequence"/>
</dbReference>
<dbReference type="Pfam" id="PF00690">
    <property type="entry name" value="Cation_ATPase_N"/>
    <property type="match status" value="1"/>
</dbReference>
<sequence length="71" mass="7977">MANAYQSMITPNDQKNYVNDAGYIEWTAIPLNVALDKLKTSREGLSTGEAEKRLEEHGPNKLPETKVNKLM</sequence>
<dbReference type="InterPro" id="IPR004014">
    <property type="entry name" value="ATPase_P-typ_cation-transptr_N"/>
</dbReference>
<organism evidence="3 4">
    <name type="scientific">Aphanomyces astaci</name>
    <name type="common">Crayfish plague agent</name>
    <dbReference type="NCBI Taxonomy" id="112090"/>
    <lineage>
        <taxon>Eukaryota</taxon>
        <taxon>Sar</taxon>
        <taxon>Stramenopiles</taxon>
        <taxon>Oomycota</taxon>
        <taxon>Saprolegniomycetes</taxon>
        <taxon>Saprolegniales</taxon>
        <taxon>Verrucalvaceae</taxon>
        <taxon>Aphanomyces</taxon>
    </lineage>
</organism>
<feature type="compositionally biased region" description="Basic and acidic residues" evidence="1">
    <location>
        <begin position="49"/>
        <end position="71"/>
    </location>
</feature>
<keyword evidence="4" id="KW-1185">Reference proteome</keyword>
<protein>
    <recommendedName>
        <fullName evidence="2">Cation-transporting P-type ATPase N-terminal domain-containing protein</fullName>
    </recommendedName>
</protein>
<feature type="non-terminal residue" evidence="3">
    <location>
        <position position="71"/>
    </location>
</feature>
<reference evidence="3" key="1">
    <citation type="submission" date="2018-07" db="EMBL/GenBank/DDBJ databases">
        <title>Annotation of Aphanomyces astaci genome assembly.</title>
        <authorList>
            <person name="Studholme D.J."/>
        </authorList>
    </citation>
    <scope>NUCLEOTIDE SEQUENCE [LARGE SCALE GENOMIC DNA]</scope>
    <source>
        <strain evidence="3">Pc</strain>
    </source>
</reference>
<proteinExistence type="predicted"/>
<dbReference type="AlphaFoldDB" id="A0A3R7YJA8"/>
<dbReference type="SUPFAM" id="SSF81665">
    <property type="entry name" value="Calcium ATPase, transmembrane domain M"/>
    <property type="match status" value="1"/>
</dbReference>
<evidence type="ECO:0000256" key="1">
    <source>
        <dbReference type="SAM" id="MobiDB-lite"/>
    </source>
</evidence>
<evidence type="ECO:0000259" key="2">
    <source>
        <dbReference type="Pfam" id="PF00690"/>
    </source>
</evidence>
<evidence type="ECO:0000313" key="3">
    <source>
        <dbReference type="EMBL" id="RQM30378.1"/>
    </source>
</evidence>
<comment type="caution">
    <text evidence="3">The sequence shown here is derived from an EMBL/GenBank/DDBJ whole genome shotgun (WGS) entry which is preliminary data.</text>
</comment>
<feature type="domain" description="Cation-transporting P-type ATPase N-terminal" evidence="2">
    <location>
        <begin position="26"/>
        <end position="68"/>
    </location>
</feature>
<accession>A0A3R7YJA8</accession>
<feature type="region of interest" description="Disordered" evidence="1">
    <location>
        <begin position="44"/>
        <end position="71"/>
    </location>
</feature>
<evidence type="ECO:0000313" key="4">
    <source>
        <dbReference type="Proteomes" id="UP000284702"/>
    </source>
</evidence>
<dbReference type="EMBL" id="MZMZ02000811">
    <property type="protein sequence ID" value="RQM30378.1"/>
    <property type="molecule type" value="Genomic_DNA"/>
</dbReference>
<dbReference type="InterPro" id="IPR023298">
    <property type="entry name" value="ATPase_P-typ_TM_dom_sf"/>
</dbReference>
<name>A0A3R7YJA8_APHAT</name>